<evidence type="ECO:0000313" key="3">
    <source>
        <dbReference type="Proteomes" id="UP000436088"/>
    </source>
</evidence>
<dbReference type="InterPro" id="IPR005201">
    <property type="entry name" value="TIM_ENGase"/>
</dbReference>
<dbReference type="Pfam" id="PF03644">
    <property type="entry name" value="Glyco_hydro_85"/>
    <property type="match status" value="1"/>
</dbReference>
<proteinExistence type="predicted"/>
<keyword evidence="3" id="KW-1185">Reference proteome</keyword>
<dbReference type="AlphaFoldDB" id="A0A6A3CDH8"/>
<name>A0A6A3CDH8_HIBSY</name>
<reference evidence="2" key="1">
    <citation type="submission" date="2019-09" db="EMBL/GenBank/DDBJ databases">
        <title>Draft genome information of white flower Hibiscus syriacus.</title>
        <authorList>
            <person name="Kim Y.-M."/>
        </authorList>
    </citation>
    <scope>NUCLEOTIDE SEQUENCE [LARGE SCALE GENOMIC DNA]</scope>
    <source>
        <strain evidence="2">YM2019G1</strain>
    </source>
</reference>
<protein>
    <recommendedName>
        <fullName evidence="1">Cytosolic endo-beta-N-acetylglucosaminidase TIM barrel domain-containing protein</fullName>
    </recommendedName>
</protein>
<accession>A0A6A3CDH8</accession>
<feature type="domain" description="Cytosolic endo-beta-N-acetylglucosaminidase TIM barrel" evidence="1">
    <location>
        <begin position="10"/>
        <end position="79"/>
    </location>
</feature>
<evidence type="ECO:0000259" key="1">
    <source>
        <dbReference type="Pfam" id="PF03644"/>
    </source>
</evidence>
<dbReference type="Gene3D" id="3.20.20.80">
    <property type="entry name" value="Glycosidases"/>
    <property type="match status" value="1"/>
</dbReference>
<dbReference type="GO" id="GO:0033925">
    <property type="term" value="F:mannosyl-glycoprotein endo-beta-N-acetylglucosaminidase activity"/>
    <property type="evidence" value="ECO:0007669"/>
    <property type="project" value="UniProtKB-EC"/>
</dbReference>
<dbReference type="InterPro" id="IPR032979">
    <property type="entry name" value="ENGase"/>
</dbReference>
<gene>
    <name evidence="2" type="ORF">F3Y22_tig00006230pilonHSYRG00011</name>
</gene>
<dbReference type="GO" id="GO:0005829">
    <property type="term" value="C:cytosol"/>
    <property type="evidence" value="ECO:0007669"/>
    <property type="project" value="UniProtKB-SubCell"/>
</dbReference>
<dbReference type="EMBL" id="VEPZ02000338">
    <property type="protein sequence ID" value="KAE8726767.1"/>
    <property type="molecule type" value="Genomic_DNA"/>
</dbReference>
<comment type="caution">
    <text evidence="2">The sequence shown here is derived from an EMBL/GenBank/DDBJ whole genome shotgun (WGS) entry which is preliminary data.</text>
</comment>
<evidence type="ECO:0000313" key="2">
    <source>
        <dbReference type="EMBL" id="KAE8726767.1"/>
    </source>
</evidence>
<dbReference type="PANTHER" id="PTHR13246:SF1">
    <property type="entry name" value="CYTOSOLIC ENDO-BETA-N-ACETYLGLUCOSAMINIDASE"/>
    <property type="match status" value="1"/>
</dbReference>
<sequence length="117" mass="13189">MTRCLTSYSELAVAWGFDGWLLNMEVDLDIGQIPNLKEFISRLTQTMHSSVPGSLVIWYVSLTVDGTISYQNQLYEQKNLSLILVMESLPTIGGSWTTIRSNRQRSPAIESLMSTWG</sequence>
<organism evidence="2 3">
    <name type="scientific">Hibiscus syriacus</name>
    <name type="common">Rose of Sharon</name>
    <dbReference type="NCBI Taxonomy" id="106335"/>
    <lineage>
        <taxon>Eukaryota</taxon>
        <taxon>Viridiplantae</taxon>
        <taxon>Streptophyta</taxon>
        <taxon>Embryophyta</taxon>
        <taxon>Tracheophyta</taxon>
        <taxon>Spermatophyta</taxon>
        <taxon>Magnoliopsida</taxon>
        <taxon>eudicotyledons</taxon>
        <taxon>Gunneridae</taxon>
        <taxon>Pentapetalae</taxon>
        <taxon>rosids</taxon>
        <taxon>malvids</taxon>
        <taxon>Malvales</taxon>
        <taxon>Malvaceae</taxon>
        <taxon>Malvoideae</taxon>
        <taxon>Hibiscus</taxon>
    </lineage>
</organism>
<dbReference type="Proteomes" id="UP000436088">
    <property type="component" value="Unassembled WGS sequence"/>
</dbReference>
<dbReference type="PANTHER" id="PTHR13246">
    <property type="entry name" value="ENDO BETA N-ACETYLGLUCOSAMINIDASE"/>
    <property type="match status" value="1"/>
</dbReference>